<evidence type="ECO:0000256" key="6">
    <source>
        <dbReference type="ARBA" id="ARBA00049244"/>
    </source>
</evidence>
<dbReference type="InterPro" id="IPR040982">
    <property type="entry name" value="DNA_pol3_finger"/>
</dbReference>
<dbReference type="Pfam" id="PF07733">
    <property type="entry name" value="DNA_pol3_alpha"/>
    <property type="match status" value="1"/>
</dbReference>
<dbReference type="EC" id="2.7.7.7" evidence="1"/>
<dbReference type="InterPro" id="IPR016195">
    <property type="entry name" value="Pol/histidinol_Pase-like"/>
</dbReference>
<dbReference type="NCBIfam" id="TIGR00594">
    <property type="entry name" value="polc"/>
    <property type="match status" value="1"/>
</dbReference>
<evidence type="ECO:0000313" key="9">
    <source>
        <dbReference type="Proteomes" id="UP000765802"/>
    </source>
</evidence>
<keyword evidence="5" id="KW-0239">DNA-directed DNA polymerase</keyword>
<gene>
    <name evidence="8" type="ORF">BC349_15625</name>
</gene>
<dbReference type="RefSeq" id="WP_187257813.1">
    <property type="nucleotide sequence ID" value="NZ_JBHULF010000020.1"/>
</dbReference>
<keyword evidence="4" id="KW-0235">DNA replication</keyword>
<dbReference type="InterPro" id="IPR003141">
    <property type="entry name" value="Pol/His_phosphatase_N"/>
</dbReference>
<dbReference type="InterPro" id="IPR004805">
    <property type="entry name" value="DnaE2/DnaE/PolC"/>
</dbReference>
<reference evidence="8 9" key="1">
    <citation type="submission" date="2016-07" db="EMBL/GenBank/DDBJ databases">
        <title>Genome analysis of Flavihumibacter stibioxidans YS-17.</title>
        <authorList>
            <person name="Shi K."/>
            <person name="Han Y."/>
            <person name="Wang G."/>
        </authorList>
    </citation>
    <scope>NUCLEOTIDE SEQUENCE [LARGE SCALE GENOMIC DNA]</scope>
    <source>
        <strain evidence="8 9">YS-17</strain>
    </source>
</reference>
<evidence type="ECO:0000256" key="5">
    <source>
        <dbReference type="ARBA" id="ARBA00022932"/>
    </source>
</evidence>
<evidence type="ECO:0000256" key="3">
    <source>
        <dbReference type="ARBA" id="ARBA00022695"/>
    </source>
</evidence>
<evidence type="ECO:0000313" key="8">
    <source>
        <dbReference type="EMBL" id="MBC6492490.1"/>
    </source>
</evidence>
<evidence type="ECO:0000259" key="7">
    <source>
        <dbReference type="SMART" id="SM00481"/>
    </source>
</evidence>
<dbReference type="CDD" id="cd07431">
    <property type="entry name" value="PHP_PolIIIA"/>
    <property type="match status" value="1"/>
</dbReference>
<dbReference type="EMBL" id="MBUA01000028">
    <property type="protein sequence ID" value="MBC6492490.1"/>
    <property type="molecule type" value="Genomic_DNA"/>
</dbReference>
<dbReference type="Gene3D" id="1.10.150.870">
    <property type="match status" value="1"/>
</dbReference>
<dbReference type="InterPro" id="IPR029460">
    <property type="entry name" value="DNAPol_HHH"/>
</dbReference>
<dbReference type="InterPro" id="IPR011708">
    <property type="entry name" value="DNA_pol3_alpha_NTPase_dom"/>
</dbReference>
<comment type="catalytic activity">
    <reaction evidence="6">
        <text>DNA(n) + a 2'-deoxyribonucleoside 5'-triphosphate = DNA(n+1) + diphosphate</text>
        <dbReference type="Rhea" id="RHEA:22508"/>
        <dbReference type="Rhea" id="RHEA-COMP:17339"/>
        <dbReference type="Rhea" id="RHEA-COMP:17340"/>
        <dbReference type="ChEBI" id="CHEBI:33019"/>
        <dbReference type="ChEBI" id="CHEBI:61560"/>
        <dbReference type="ChEBI" id="CHEBI:173112"/>
        <dbReference type="EC" id="2.7.7.7"/>
    </reaction>
</comment>
<name>A0ABR7MCL9_9BACT</name>
<evidence type="ECO:0000256" key="2">
    <source>
        <dbReference type="ARBA" id="ARBA00022679"/>
    </source>
</evidence>
<evidence type="ECO:0000256" key="4">
    <source>
        <dbReference type="ARBA" id="ARBA00022705"/>
    </source>
</evidence>
<evidence type="ECO:0000256" key="1">
    <source>
        <dbReference type="ARBA" id="ARBA00012417"/>
    </source>
</evidence>
<dbReference type="Pfam" id="PF14579">
    <property type="entry name" value="HHH_6"/>
    <property type="match status" value="1"/>
</dbReference>
<protein>
    <recommendedName>
        <fullName evidence="1">DNA-directed DNA polymerase</fullName>
        <ecNumber evidence="1">2.7.7.7</ecNumber>
    </recommendedName>
</protein>
<dbReference type="Pfam" id="PF02811">
    <property type="entry name" value="PHP"/>
    <property type="match status" value="1"/>
</dbReference>
<dbReference type="SMART" id="SM00481">
    <property type="entry name" value="POLIIIAc"/>
    <property type="match status" value="1"/>
</dbReference>
<keyword evidence="9" id="KW-1185">Reference proteome</keyword>
<dbReference type="SUPFAM" id="SSF89550">
    <property type="entry name" value="PHP domain-like"/>
    <property type="match status" value="1"/>
</dbReference>
<feature type="domain" description="Polymerase/histidinol phosphatase N-terminal" evidence="7">
    <location>
        <begin position="1"/>
        <end position="68"/>
    </location>
</feature>
<dbReference type="InterPro" id="IPR004013">
    <property type="entry name" value="PHP_dom"/>
</dbReference>
<sequence length="1001" mass="115168">MYLNCKTYFSLRYGTFSTEDLVKTAAEQGISSLAITNINCVSDAWDFYQHCRANGIRPILGTEIRNGDKFCYILLAANATGFEWINSFLSAHLQEAIPFPETAAERHFFDNPADGFVIYPLESKEPENLYTNEYIGIKPAHITKLFSFPLQEFRHKLVVLHPVSFQDKKHYNAHRLLRAIHHNTLLSRLAPEQQAAPDEMFLPPARLIAFYAQYPFIVTNTYRLMESCNLEMEFHTDKNKKTFSATAEDDRIFLAKLAIDGCHQRYGKRNKTAMERVKKELAIINQLGFNAYFLITRDIIRYAQGRGYYYVGRGSGANSIVAYCLQITDVDPIELDLYFERFLNPYRTSPPDFDIDFSWLDRDDVIDYVFKRYGKKQVALLGMVTTFQYNALIRELGKVFGLPKAEIDQLAVKGYYSRNHSFASKKAEDHIQQLILQYGSMLVNFPNHLSIHPGGMLVSEAPVCRYTAVYMPPKGFPTAQIDMFVAENVGLYKLDILSQRGLGHIKEAIRLVRENRQVSINIHEIERFKKDPGVKAQIKKVDTIGCFYIESPAMRQLLKKLECDDYLTLVAASSIIRPGVASSGMMKAYIERYHKPDSFEYIHPVMKELLEETYGVMVYQEDVIKVAHHFAGLDMGEADILRRAMSGKYRGNKEMIRIKEKFFANCRERGYEDAISQEVWRQIESFGGYSFSKAHSASFAVESYQSLYLKTYFPKEFMVAVINNFGGFYSRELYFYELHRTGACIHPPCVNNSDWFTNIRGNDVYVGFIHLKSLEQSIAETIIEERKKYGTFLHVQDLIERTAIGKESLNILIRINALRFTGRTKKQLLWEANMLHSHQQAKTPVKAALFREPPIHFELPELPHYPLEELYDQMELLGFTLHNPFPLADDDPGKYVAAADISSHKGNIITVLGYLITYKPVRTIKGDTMCFGTFIDMHLDWIDTVHFPDSLARYPLNGNGFYRMTGKVIEDFGVYNLEVHEMKKVGLRTRTAHSPIHPFTH</sequence>
<dbReference type="PANTHER" id="PTHR32294">
    <property type="entry name" value="DNA POLYMERASE III SUBUNIT ALPHA"/>
    <property type="match status" value="1"/>
</dbReference>
<organism evidence="8 9">
    <name type="scientific">Flavihumibacter stibioxidans</name>
    <dbReference type="NCBI Taxonomy" id="1834163"/>
    <lineage>
        <taxon>Bacteria</taxon>
        <taxon>Pseudomonadati</taxon>
        <taxon>Bacteroidota</taxon>
        <taxon>Chitinophagia</taxon>
        <taxon>Chitinophagales</taxon>
        <taxon>Chitinophagaceae</taxon>
        <taxon>Flavihumibacter</taxon>
    </lineage>
</organism>
<keyword evidence="2" id="KW-0808">Transferase</keyword>
<proteinExistence type="predicted"/>
<dbReference type="Pfam" id="PF17657">
    <property type="entry name" value="DNA_pol3_finger"/>
    <property type="match status" value="1"/>
</dbReference>
<accession>A0ABR7MCL9</accession>
<comment type="caution">
    <text evidence="8">The sequence shown here is derived from an EMBL/GenBank/DDBJ whole genome shotgun (WGS) entry which is preliminary data.</text>
</comment>
<keyword evidence="3" id="KW-0548">Nucleotidyltransferase</keyword>
<dbReference type="CDD" id="cd04485">
    <property type="entry name" value="DnaE_OBF"/>
    <property type="match status" value="1"/>
</dbReference>
<dbReference type="Proteomes" id="UP000765802">
    <property type="component" value="Unassembled WGS sequence"/>
</dbReference>
<dbReference type="Gene3D" id="3.20.20.140">
    <property type="entry name" value="Metal-dependent hydrolases"/>
    <property type="match status" value="2"/>
</dbReference>